<feature type="domain" description="PDZ" evidence="7">
    <location>
        <begin position="372"/>
        <end position="453"/>
    </location>
</feature>
<proteinExistence type="predicted"/>
<keyword evidence="4 8" id="KW-0378">Hydrolase</keyword>
<keyword evidence="1" id="KW-0645">Protease</keyword>
<dbReference type="CDD" id="cd10839">
    <property type="entry name" value="cpPDZ1_DegP-like"/>
    <property type="match status" value="1"/>
</dbReference>
<dbReference type="SMART" id="SM00228">
    <property type="entry name" value="PDZ"/>
    <property type="match status" value="2"/>
</dbReference>
<evidence type="ECO:0000256" key="4">
    <source>
        <dbReference type="ARBA" id="ARBA00022801"/>
    </source>
</evidence>
<keyword evidence="3" id="KW-0677">Repeat</keyword>
<dbReference type="InterPro" id="IPR009003">
    <property type="entry name" value="Peptidase_S1_PA"/>
</dbReference>
<evidence type="ECO:0000256" key="5">
    <source>
        <dbReference type="ARBA" id="ARBA00022825"/>
    </source>
</evidence>
<dbReference type="GO" id="GO:0016787">
    <property type="term" value="F:hydrolase activity"/>
    <property type="evidence" value="ECO:0007669"/>
    <property type="project" value="UniProtKB-KW"/>
</dbReference>
<keyword evidence="2 6" id="KW-0732">Signal</keyword>
<name>A0ABZ3BXK7_9GAMM</name>
<dbReference type="NCBIfam" id="TIGR02037">
    <property type="entry name" value="degP_htrA_DO"/>
    <property type="match status" value="1"/>
</dbReference>
<dbReference type="Gene3D" id="2.30.42.10">
    <property type="match status" value="2"/>
</dbReference>
<dbReference type="SUPFAM" id="SSF50494">
    <property type="entry name" value="Trypsin-like serine proteases"/>
    <property type="match status" value="1"/>
</dbReference>
<sequence length="469" mass="50441">MKFSNRYMKQVGLFLSAILLLIAQQAFAQLPNWSDLFEKNKASVVSITTEATETIQAWSPFQGFPFGGGNSPFGENDPFSFFFGNGGPQEQERIVRGAGSGFIIDDEGYIITNAHVVGDADKITVHLADRRELPAELVGMDQKTDIAVLKIEADQLPVVKIADVSKLKVGQWVMAVGSPFGLDYTATQGIISSLGRNLPKDTLTPFIQTDAAINPGNSGGPLFNTDGEVIGINSQIYTSTGSYAGVSFAIPIDLAMHIVEQLRTEGKVSRGWLGVQIQEVTSTLAETFDMETPKGALIASIVPDSPADKSDLKVGDIILKFNDQEVLSSSQLPVLVSRVKGGEEVDLEVLRNGDIETIKVKIEALDDDGLKTVAKKGSTKNGLGVAVEETKPDAKVKGVVITAVEDGIAKRAGLMPGDIITQIDGFDVTDLASFNKAIKATEKDKVLRILINRQGNPYFLAIRKDGDKK</sequence>
<dbReference type="Pfam" id="PF13180">
    <property type="entry name" value="PDZ_2"/>
    <property type="match status" value="2"/>
</dbReference>
<dbReference type="Proteomes" id="UP001449178">
    <property type="component" value="Chromosome"/>
</dbReference>
<dbReference type="InterPro" id="IPR051201">
    <property type="entry name" value="Chloro_Bact_Ser_Proteases"/>
</dbReference>
<organism evidence="8 9">
    <name type="scientific">Ignatzschineria larvae DSM 13226</name>
    <dbReference type="NCBI Taxonomy" id="1111732"/>
    <lineage>
        <taxon>Bacteria</taxon>
        <taxon>Pseudomonadati</taxon>
        <taxon>Pseudomonadota</taxon>
        <taxon>Gammaproteobacteria</taxon>
        <taxon>Cardiobacteriales</taxon>
        <taxon>Ignatzschineriaceae</taxon>
        <taxon>Ignatzschineria</taxon>
    </lineage>
</organism>
<dbReference type="EC" id="3.4.21.107" evidence="8"/>
<dbReference type="InterPro" id="IPR001478">
    <property type="entry name" value="PDZ"/>
</dbReference>
<evidence type="ECO:0000313" key="9">
    <source>
        <dbReference type="Proteomes" id="UP001449178"/>
    </source>
</evidence>
<dbReference type="Pfam" id="PF13365">
    <property type="entry name" value="Trypsin_2"/>
    <property type="match status" value="1"/>
</dbReference>
<keyword evidence="9" id="KW-1185">Reference proteome</keyword>
<dbReference type="RefSeq" id="WP_034856077.1">
    <property type="nucleotide sequence ID" value="NZ_AZOD01000040.1"/>
</dbReference>
<dbReference type="InterPro" id="IPR036034">
    <property type="entry name" value="PDZ_sf"/>
</dbReference>
<dbReference type="SUPFAM" id="SSF50156">
    <property type="entry name" value="PDZ domain-like"/>
    <property type="match status" value="2"/>
</dbReference>
<evidence type="ECO:0000256" key="2">
    <source>
        <dbReference type="ARBA" id="ARBA00022729"/>
    </source>
</evidence>
<keyword evidence="5" id="KW-0720">Serine protease</keyword>
<dbReference type="PRINTS" id="PR00834">
    <property type="entry name" value="PROTEASES2C"/>
</dbReference>
<dbReference type="PANTHER" id="PTHR43343:SF3">
    <property type="entry name" value="PROTEASE DO-LIKE 8, CHLOROPLASTIC"/>
    <property type="match status" value="1"/>
</dbReference>
<evidence type="ECO:0000256" key="3">
    <source>
        <dbReference type="ARBA" id="ARBA00022737"/>
    </source>
</evidence>
<dbReference type="PROSITE" id="PS50106">
    <property type="entry name" value="PDZ"/>
    <property type="match status" value="2"/>
</dbReference>
<evidence type="ECO:0000259" key="7">
    <source>
        <dbReference type="PROSITE" id="PS50106"/>
    </source>
</evidence>
<dbReference type="InterPro" id="IPR001940">
    <property type="entry name" value="Peptidase_S1C"/>
</dbReference>
<dbReference type="Gene3D" id="2.40.10.120">
    <property type="match status" value="1"/>
</dbReference>
<gene>
    <name evidence="8" type="ORF">WMO13_07700</name>
</gene>
<evidence type="ECO:0000313" key="8">
    <source>
        <dbReference type="EMBL" id="WZW87253.1"/>
    </source>
</evidence>
<evidence type="ECO:0000256" key="6">
    <source>
        <dbReference type="SAM" id="SignalP"/>
    </source>
</evidence>
<feature type="signal peptide" evidence="6">
    <location>
        <begin position="1"/>
        <end position="28"/>
    </location>
</feature>
<accession>A0ABZ3BXK7</accession>
<dbReference type="EMBL" id="CP150637">
    <property type="protein sequence ID" value="WZW87253.1"/>
    <property type="molecule type" value="Genomic_DNA"/>
</dbReference>
<reference evidence="8 9" key="1">
    <citation type="submission" date="2024-03" db="EMBL/GenBank/DDBJ databases">
        <title>Complete Genome Sequence and Annotation of Ignatzschineria larvae DSM 13226.</title>
        <authorList>
            <person name="Cantrell E."/>
            <person name="Burcham Z.M."/>
        </authorList>
    </citation>
    <scope>NUCLEOTIDE SEQUENCE [LARGE SCALE GENOMIC DNA]</scope>
    <source>
        <strain evidence="8 9">DSM 13226</strain>
    </source>
</reference>
<feature type="chain" id="PRO_5046410243" evidence="6">
    <location>
        <begin position="29"/>
        <end position="469"/>
    </location>
</feature>
<dbReference type="PANTHER" id="PTHR43343">
    <property type="entry name" value="PEPTIDASE S12"/>
    <property type="match status" value="1"/>
</dbReference>
<feature type="domain" description="PDZ" evidence="7">
    <location>
        <begin position="267"/>
        <end position="353"/>
    </location>
</feature>
<dbReference type="InterPro" id="IPR011782">
    <property type="entry name" value="Pept_S1C_Do"/>
</dbReference>
<protein>
    <submittedName>
        <fullName evidence="8">Do family serine endopeptidase</fullName>
        <ecNumber evidence="8">3.4.21.107</ecNumber>
    </submittedName>
</protein>
<evidence type="ECO:0000256" key="1">
    <source>
        <dbReference type="ARBA" id="ARBA00022670"/>
    </source>
</evidence>